<evidence type="ECO:0000256" key="1">
    <source>
        <dbReference type="SAM" id="MobiDB-lite"/>
    </source>
</evidence>
<accession>A0A3N2PUI9</accession>
<gene>
    <name evidence="2" type="ORF">SODALDRAFT_182829</name>
</gene>
<feature type="compositionally biased region" description="Basic and acidic residues" evidence="1">
    <location>
        <begin position="218"/>
        <end position="234"/>
    </location>
</feature>
<dbReference type="GeneID" id="39575548"/>
<feature type="compositionally biased region" description="Basic and acidic residues" evidence="1">
    <location>
        <begin position="166"/>
        <end position="179"/>
    </location>
</feature>
<sequence length="372" mass="41031">MDVSPGIPCVRPATRRFPLDDSEDYDSMHSAPGIVYSVWTSSNYQEGPENEVRSADSYESFATSSWGECSPRSSNSRENGRAGEARQAGEPEDSEEPEDSHDIGPLFAEDEDFSYLDFEPLPSPLIPVTDRPMTLFSNFRSDPPTPPRPLPSYLIPPSPPSNSSYRPEEKKKWKGKGKETPTLAPVYSNRDEELEAHDGGPGDPWSIGPPLSPCVEVRSQRKENGKWKGKEKEGSIFPPLPDGEDGEKNNRDGIIWSPHGGITAREEARVMETYRRRAAFSFMQVTVMSEESVFQSLEPAPGEEAGPSGIDESARFQGCPEAGSEDEEKDEGQDDDDKEQFRDLNGTVRTCIEATSYICAPAAPQTIPSDFG</sequence>
<feature type="compositionally biased region" description="Acidic residues" evidence="1">
    <location>
        <begin position="90"/>
        <end position="99"/>
    </location>
</feature>
<dbReference type="RefSeq" id="XP_028465956.1">
    <property type="nucleotide sequence ID" value="XM_028607070.1"/>
</dbReference>
<evidence type="ECO:0000313" key="3">
    <source>
        <dbReference type="Proteomes" id="UP000272025"/>
    </source>
</evidence>
<feature type="region of interest" description="Disordered" evidence="1">
    <location>
        <begin position="129"/>
        <end position="258"/>
    </location>
</feature>
<evidence type="ECO:0000313" key="2">
    <source>
        <dbReference type="EMBL" id="ROT38150.1"/>
    </source>
</evidence>
<reference evidence="2 3" key="1">
    <citation type="journal article" date="2018" name="Mol. Ecol.">
        <title>The obligate alkalophilic soda-lake fungus Sodiomyces alkalinus has shifted to a protein diet.</title>
        <authorList>
            <person name="Grum-Grzhimaylo A.A."/>
            <person name="Falkoski D.L."/>
            <person name="van den Heuvel J."/>
            <person name="Valero-Jimenez C.A."/>
            <person name="Min B."/>
            <person name="Choi I.G."/>
            <person name="Lipzen A."/>
            <person name="Daum C.G."/>
            <person name="Aanen D.K."/>
            <person name="Tsang A."/>
            <person name="Henrissat B."/>
            <person name="Bilanenko E.N."/>
            <person name="de Vries R.P."/>
            <person name="van Kan J.A.L."/>
            <person name="Grigoriev I.V."/>
            <person name="Debets A.J.M."/>
        </authorList>
    </citation>
    <scope>NUCLEOTIDE SEQUENCE [LARGE SCALE GENOMIC DNA]</scope>
    <source>
        <strain evidence="2 3">F11</strain>
    </source>
</reference>
<dbReference type="Proteomes" id="UP000272025">
    <property type="component" value="Unassembled WGS sequence"/>
</dbReference>
<name>A0A3N2PUI9_SODAK</name>
<feature type="region of interest" description="Disordered" evidence="1">
    <location>
        <begin position="45"/>
        <end position="114"/>
    </location>
</feature>
<proteinExistence type="predicted"/>
<organism evidence="2 3">
    <name type="scientific">Sodiomyces alkalinus (strain CBS 110278 / VKM F-3762 / F11)</name>
    <name type="common">Alkaliphilic filamentous fungus</name>
    <dbReference type="NCBI Taxonomy" id="1314773"/>
    <lineage>
        <taxon>Eukaryota</taxon>
        <taxon>Fungi</taxon>
        <taxon>Dikarya</taxon>
        <taxon>Ascomycota</taxon>
        <taxon>Pezizomycotina</taxon>
        <taxon>Sordariomycetes</taxon>
        <taxon>Hypocreomycetidae</taxon>
        <taxon>Glomerellales</taxon>
        <taxon>Plectosphaerellaceae</taxon>
        <taxon>Sodiomyces</taxon>
    </lineage>
</organism>
<keyword evidence="3" id="KW-1185">Reference proteome</keyword>
<feature type="compositionally biased region" description="Pro residues" evidence="1">
    <location>
        <begin position="143"/>
        <end position="160"/>
    </location>
</feature>
<feature type="region of interest" description="Disordered" evidence="1">
    <location>
        <begin position="1"/>
        <end position="28"/>
    </location>
</feature>
<dbReference type="AlphaFoldDB" id="A0A3N2PUI9"/>
<feature type="compositionally biased region" description="Polar residues" evidence="1">
    <location>
        <begin position="60"/>
        <end position="77"/>
    </location>
</feature>
<feature type="region of interest" description="Disordered" evidence="1">
    <location>
        <begin position="292"/>
        <end position="344"/>
    </location>
</feature>
<dbReference type="EMBL" id="ML119056">
    <property type="protein sequence ID" value="ROT38150.1"/>
    <property type="molecule type" value="Genomic_DNA"/>
</dbReference>
<feature type="compositionally biased region" description="Acidic residues" evidence="1">
    <location>
        <begin position="323"/>
        <end position="338"/>
    </location>
</feature>
<feature type="compositionally biased region" description="Basic and acidic residues" evidence="1">
    <location>
        <begin position="78"/>
        <end position="89"/>
    </location>
</feature>
<protein>
    <submittedName>
        <fullName evidence="2">Uncharacterized protein</fullName>
    </submittedName>
</protein>